<gene>
    <name evidence="1" type="ORF">rsdtw13_03390</name>
</gene>
<evidence type="ECO:0000313" key="2">
    <source>
        <dbReference type="Proteomes" id="UP001058074"/>
    </source>
</evidence>
<organism evidence="1 2">
    <name type="scientific">Inconstantimicrobium mannanitabidum</name>
    <dbReference type="NCBI Taxonomy" id="1604901"/>
    <lineage>
        <taxon>Bacteria</taxon>
        <taxon>Bacillati</taxon>
        <taxon>Bacillota</taxon>
        <taxon>Clostridia</taxon>
        <taxon>Eubacteriales</taxon>
        <taxon>Clostridiaceae</taxon>
        <taxon>Inconstantimicrobium</taxon>
    </lineage>
</organism>
<protein>
    <submittedName>
        <fullName evidence="1">ABC transporter substrate-binding protein</fullName>
    </submittedName>
</protein>
<dbReference type="EMBL" id="BROD01000001">
    <property type="protein sequence ID" value="GKX65081.1"/>
    <property type="molecule type" value="Genomic_DNA"/>
</dbReference>
<name>A0ACB5R7U0_9CLOT</name>
<evidence type="ECO:0000313" key="1">
    <source>
        <dbReference type="EMBL" id="GKX65081.1"/>
    </source>
</evidence>
<reference evidence="1" key="1">
    <citation type="journal article" date="2025" name="Int. J. Syst. Evol. Microbiol.">
        <title>Inconstantimicrobium mannanitabidum sp. nov., a novel member of the family Clostridiaceae isolated from anoxic soil under the treatment of reductive soil disinfestation.</title>
        <authorList>
            <person name="Ueki A."/>
            <person name="Tonouchi A."/>
            <person name="Honma S."/>
            <person name="Kaku N."/>
            <person name="Ueki K."/>
        </authorList>
    </citation>
    <scope>NUCLEOTIDE SEQUENCE</scope>
    <source>
        <strain evidence="1">TW13</strain>
    </source>
</reference>
<sequence length="295" mass="32747">MLKKIFISIMSVGIVLTAAGCTVAKDTKSNNGKINVVASINSVRDFAQKVGGDKVNVTLLVPEGTEPHDFDPKPKDLEKLANADLFVYSGAGMEDWVDSVKSAVGSSEKLTILDASKNVDLIKSDGKTDPHIWLSLKEAKNQSKSILDELIKLDSKDKSYFEQNYNNFAKELDDLYNSNKSRFASLANKDFVTGHEAFGYLCRDFGLTQKSVEDMFAEGEPTPKKQATLVKFCRDNNIKTIFMETLASPKVSETLANEVNAKVEKIYTLESKEDGLDYVQAMKKNLDKIYDSLKK</sequence>
<dbReference type="Proteomes" id="UP001058074">
    <property type="component" value="Unassembled WGS sequence"/>
</dbReference>
<keyword evidence="2" id="KW-1185">Reference proteome</keyword>
<proteinExistence type="predicted"/>
<comment type="caution">
    <text evidence="1">The sequence shown here is derived from an EMBL/GenBank/DDBJ whole genome shotgun (WGS) entry which is preliminary data.</text>
</comment>
<accession>A0ACB5R7U0</accession>